<comment type="caution">
    <text evidence="8">The sequence shown here is derived from an EMBL/GenBank/DDBJ whole genome shotgun (WGS) entry which is preliminary data.</text>
</comment>
<proteinExistence type="predicted"/>
<dbReference type="PANTHER" id="PTHR14155:SF610">
    <property type="entry name" value="OS01G0755700 PROTEIN"/>
    <property type="match status" value="1"/>
</dbReference>
<evidence type="ECO:0000256" key="2">
    <source>
        <dbReference type="ARBA" id="ARBA00022771"/>
    </source>
</evidence>
<keyword evidence="2 4" id="KW-0863">Zinc-finger</keyword>
<dbReference type="Proteomes" id="UP000693970">
    <property type="component" value="Unassembled WGS sequence"/>
</dbReference>
<keyword evidence="6" id="KW-1133">Transmembrane helix</keyword>
<keyword evidence="1" id="KW-0479">Metal-binding</keyword>
<keyword evidence="6" id="KW-0472">Membrane</keyword>
<dbReference type="AlphaFoldDB" id="A0A9K3KR58"/>
<evidence type="ECO:0000313" key="8">
    <source>
        <dbReference type="EMBL" id="KAG7348392.1"/>
    </source>
</evidence>
<dbReference type="Pfam" id="PF13639">
    <property type="entry name" value="zf-RING_2"/>
    <property type="match status" value="1"/>
</dbReference>
<evidence type="ECO:0000256" key="4">
    <source>
        <dbReference type="PROSITE-ProRule" id="PRU00175"/>
    </source>
</evidence>
<dbReference type="InterPro" id="IPR053238">
    <property type="entry name" value="RING-H2_zinc_finger"/>
</dbReference>
<dbReference type="OrthoDB" id="45989at2759"/>
<name>A0A9K3KR58_9STRA</name>
<evidence type="ECO:0000313" key="9">
    <source>
        <dbReference type="Proteomes" id="UP000693970"/>
    </source>
</evidence>
<feature type="compositionally biased region" description="Polar residues" evidence="5">
    <location>
        <begin position="165"/>
        <end position="180"/>
    </location>
</feature>
<dbReference type="EMBL" id="JAGRRH010000020">
    <property type="protein sequence ID" value="KAG7348392.1"/>
    <property type="molecule type" value="Genomic_DNA"/>
</dbReference>
<evidence type="ECO:0000256" key="5">
    <source>
        <dbReference type="SAM" id="MobiDB-lite"/>
    </source>
</evidence>
<reference evidence="8" key="1">
    <citation type="journal article" date="2021" name="Sci. Rep.">
        <title>Diploid genomic architecture of Nitzschia inconspicua, an elite biomass production diatom.</title>
        <authorList>
            <person name="Oliver A."/>
            <person name="Podell S."/>
            <person name="Pinowska A."/>
            <person name="Traller J.C."/>
            <person name="Smith S.R."/>
            <person name="McClure R."/>
            <person name="Beliaev A."/>
            <person name="Bohutskyi P."/>
            <person name="Hill E.A."/>
            <person name="Rabines A."/>
            <person name="Zheng H."/>
            <person name="Allen L.Z."/>
            <person name="Kuo A."/>
            <person name="Grigoriev I.V."/>
            <person name="Allen A.E."/>
            <person name="Hazlebeck D."/>
            <person name="Allen E.E."/>
        </authorList>
    </citation>
    <scope>NUCLEOTIDE SEQUENCE</scope>
    <source>
        <strain evidence="8">Hildebrandi</strain>
    </source>
</reference>
<feature type="domain" description="RING-type" evidence="7">
    <location>
        <begin position="243"/>
        <end position="290"/>
    </location>
</feature>
<keyword evidence="6" id="KW-0812">Transmembrane</keyword>
<feature type="region of interest" description="Disordered" evidence="5">
    <location>
        <begin position="164"/>
        <end position="185"/>
    </location>
</feature>
<accession>A0A9K3KR58</accession>
<gene>
    <name evidence="8" type="ORF">IV203_017097</name>
</gene>
<keyword evidence="9" id="KW-1185">Reference proteome</keyword>
<evidence type="ECO:0000259" key="7">
    <source>
        <dbReference type="PROSITE" id="PS50089"/>
    </source>
</evidence>
<keyword evidence="3" id="KW-0862">Zinc</keyword>
<dbReference type="InterPro" id="IPR001841">
    <property type="entry name" value="Znf_RING"/>
</dbReference>
<protein>
    <submittedName>
        <fullName evidence="8">Ring finger domain containing protein</fullName>
    </submittedName>
</protein>
<dbReference type="PANTHER" id="PTHR14155">
    <property type="entry name" value="RING FINGER DOMAIN-CONTAINING"/>
    <property type="match status" value="1"/>
</dbReference>
<dbReference type="GO" id="GO:0008270">
    <property type="term" value="F:zinc ion binding"/>
    <property type="evidence" value="ECO:0007669"/>
    <property type="project" value="UniProtKB-KW"/>
</dbReference>
<evidence type="ECO:0000256" key="1">
    <source>
        <dbReference type="ARBA" id="ARBA00022723"/>
    </source>
</evidence>
<dbReference type="PROSITE" id="PS50089">
    <property type="entry name" value="ZF_RING_2"/>
    <property type="match status" value="1"/>
</dbReference>
<feature type="transmembrane region" description="Helical" evidence="6">
    <location>
        <begin position="36"/>
        <end position="54"/>
    </location>
</feature>
<evidence type="ECO:0000256" key="6">
    <source>
        <dbReference type="SAM" id="Phobius"/>
    </source>
</evidence>
<reference evidence="8" key="2">
    <citation type="submission" date="2021-04" db="EMBL/GenBank/DDBJ databases">
        <authorList>
            <person name="Podell S."/>
        </authorList>
    </citation>
    <scope>NUCLEOTIDE SEQUENCE</scope>
    <source>
        <strain evidence="8">Hildebrandi</strain>
    </source>
</reference>
<organism evidence="8 9">
    <name type="scientific">Nitzschia inconspicua</name>
    <dbReference type="NCBI Taxonomy" id="303405"/>
    <lineage>
        <taxon>Eukaryota</taxon>
        <taxon>Sar</taxon>
        <taxon>Stramenopiles</taxon>
        <taxon>Ochrophyta</taxon>
        <taxon>Bacillariophyta</taxon>
        <taxon>Bacillariophyceae</taxon>
        <taxon>Bacillariophycidae</taxon>
        <taxon>Bacillariales</taxon>
        <taxon>Bacillariaceae</taxon>
        <taxon>Nitzschia</taxon>
    </lineage>
</organism>
<evidence type="ECO:0000256" key="3">
    <source>
        <dbReference type="ARBA" id="ARBA00022833"/>
    </source>
</evidence>
<sequence length="336" mass="37976">MDTTSTGITVTTDMLDTVARVLQQETSPRGRTVLTVLYLFVLSMCFLVPFFFYARMHCDERRNRHVREMEIATIAQALSESQTVQTAAQREESRATRRKYREERRARILQLFGPVRMILKEENFVKEASVDRISKSHVQESLSFENSSSKDEDCTKNDLAVVTDMKSSSTQQPGNEGTKSCQRDEDEEGYILIPEPGLPMGSLLDFLTSSSNSSRSTLHGSSHSDKQDGMVTTRSLRQVPNECSICLCEYTVGSDIVWSSNPQCDHAFHEQCIEQWLMKQREGPLCPCCRRDFVIDPFDDVEAFVCETEQGGTSQGGADTIIQTIDSDIMSDPRTW</sequence>